<reference evidence="2 3" key="1">
    <citation type="journal article" date="2025" name="Anaerobe">
        <title>Description of Anaerococcus kampingiae sp. nov., Anaerococcus groningensis sp. nov., Anaerococcus martiniensis sp. nov., and Anaerococcus cruorum sp. nov., isolated from human clinical specimens.</title>
        <authorList>
            <person name="Boiten K.E."/>
            <person name="Meijer J."/>
            <person name="van Wezel E.M."/>
            <person name="Veloo A.C.M."/>
        </authorList>
    </citation>
    <scope>NUCLEOTIDE SEQUENCE [LARGE SCALE GENOMIC DNA]</scope>
    <source>
        <strain evidence="2 3">ENR0831</strain>
    </source>
</reference>
<dbReference type="PANTHER" id="PTHR37814">
    <property type="entry name" value="CONSERVED MEMBRANE PROTEIN"/>
    <property type="match status" value="1"/>
</dbReference>
<evidence type="ECO:0000256" key="1">
    <source>
        <dbReference type="SAM" id="Phobius"/>
    </source>
</evidence>
<feature type="transmembrane region" description="Helical" evidence="1">
    <location>
        <begin position="86"/>
        <end position="104"/>
    </location>
</feature>
<feature type="transmembrane region" description="Helical" evidence="1">
    <location>
        <begin position="34"/>
        <end position="57"/>
    </location>
</feature>
<protein>
    <submittedName>
        <fullName evidence="2">Uncharacterized protein</fullName>
    </submittedName>
</protein>
<name>A0ABW9MBX0_9FIRM</name>
<keyword evidence="1" id="KW-0472">Membrane</keyword>
<organism evidence="2 3">
    <name type="scientific">Anaerococcus martiniensis</name>
    <dbReference type="NCBI Taxonomy" id="3115615"/>
    <lineage>
        <taxon>Bacteria</taxon>
        <taxon>Bacillati</taxon>
        <taxon>Bacillota</taxon>
        <taxon>Tissierellia</taxon>
        <taxon>Tissierellales</taxon>
        <taxon>Peptoniphilaceae</taxon>
        <taxon>Anaerococcus</taxon>
    </lineage>
</organism>
<gene>
    <name evidence="2" type="ORF">ACCQ41_06830</name>
</gene>
<feature type="transmembrane region" description="Helical" evidence="1">
    <location>
        <begin position="323"/>
        <end position="344"/>
    </location>
</feature>
<dbReference type="Proteomes" id="UP001637996">
    <property type="component" value="Unassembled WGS sequence"/>
</dbReference>
<accession>A0ABW9MBX0</accession>
<feature type="transmembrane region" description="Helical" evidence="1">
    <location>
        <begin position="218"/>
        <end position="242"/>
    </location>
</feature>
<dbReference type="PANTHER" id="PTHR37814:SF1">
    <property type="entry name" value="MEMBRANE PROTEIN"/>
    <property type="match status" value="1"/>
</dbReference>
<feature type="transmembrane region" description="Helical" evidence="1">
    <location>
        <begin position="116"/>
        <end position="134"/>
    </location>
</feature>
<keyword evidence="1" id="KW-1133">Transmembrane helix</keyword>
<keyword evidence="3" id="KW-1185">Reference proteome</keyword>
<comment type="caution">
    <text evidence="2">The sequence shown here is derived from an EMBL/GenBank/DDBJ whole genome shotgun (WGS) entry which is preliminary data.</text>
</comment>
<feature type="transmembrane region" description="Helical" evidence="1">
    <location>
        <begin position="262"/>
        <end position="286"/>
    </location>
</feature>
<evidence type="ECO:0000313" key="2">
    <source>
        <dbReference type="EMBL" id="MFO3665957.1"/>
    </source>
</evidence>
<evidence type="ECO:0000313" key="3">
    <source>
        <dbReference type="Proteomes" id="UP001637996"/>
    </source>
</evidence>
<keyword evidence="1" id="KW-0812">Transmembrane</keyword>
<feature type="transmembrane region" description="Helical" evidence="1">
    <location>
        <begin position="298"/>
        <end position="317"/>
    </location>
</feature>
<proteinExistence type="predicted"/>
<dbReference type="RefSeq" id="WP_410031621.1">
    <property type="nucleotide sequence ID" value="NZ_JBGMEI010000010.1"/>
</dbReference>
<feature type="transmembrane region" description="Helical" evidence="1">
    <location>
        <begin position="181"/>
        <end position="206"/>
    </location>
</feature>
<sequence length="413" mass="45733">MNKKSLVIMLAYVGVVTGAGLASGQELLQYFVSLGIPGLIGAGVVGLLHTLIGGVLLQLGSHYMATDHSEVFGEITNKYMGKFMDYSLIFTCFVIGFVMIAGAGSNLNEAFGLKKSIGQVICASLIIIVGMMDFEKVSKIIGSFTPLIIIFTLIGSLYTFFNYHPDWNYINNIARSLPSNFNSLIFSTFNYYGMCLMSGVSMWLVLGGEELNTQDAGVGGLLGGSIAGILGILISFTLFIRVDEVGKLDIPMLYIIESINPILGILMALVIFGMIFNTGISLFYALARRFSNGEEKRFRIMLIVLTLIGFVLSFGGFKELVSIFYPIIGYVGIIMMAVLVAAWYKERSAIKYESYKRLGISHYMRKKVDENEDFSKKDQDKLKKLIERSHIDNDQIEQAAEKFVRSNIESEED</sequence>
<dbReference type="InterPro" id="IPR038728">
    <property type="entry name" value="YkvI-like"/>
</dbReference>
<feature type="transmembrane region" description="Helical" evidence="1">
    <location>
        <begin position="141"/>
        <end position="161"/>
    </location>
</feature>
<dbReference type="EMBL" id="JBGMEI010000010">
    <property type="protein sequence ID" value="MFO3665957.1"/>
    <property type="molecule type" value="Genomic_DNA"/>
</dbReference>